<proteinExistence type="predicted"/>
<evidence type="ECO:0000313" key="4">
    <source>
        <dbReference type="Proteomes" id="UP000191039"/>
    </source>
</evidence>
<gene>
    <name evidence="2" type="ORF">BV510_22410</name>
    <name evidence="3" type="ORF">CRI78_18355</name>
</gene>
<dbReference type="Pfam" id="PF12680">
    <property type="entry name" value="SnoaL_2"/>
    <property type="match status" value="1"/>
</dbReference>
<evidence type="ECO:0000313" key="3">
    <source>
        <dbReference type="EMBL" id="PEG52969.1"/>
    </source>
</evidence>
<name>A0A1Q4HBB9_9MYCO</name>
<organism evidence="3 5">
    <name type="scientific">Mycolicibacterium diernhoferi</name>
    <dbReference type="NCBI Taxonomy" id="1801"/>
    <lineage>
        <taxon>Bacteria</taxon>
        <taxon>Bacillati</taxon>
        <taxon>Actinomycetota</taxon>
        <taxon>Actinomycetes</taxon>
        <taxon>Mycobacteriales</taxon>
        <taxon>Mycobacteriaceae</taxon>
        <taxon>Mycolicibacterium</taxon>
    </lineage>
</organism>
<dbReference type="OrthoDB" id="4637294at2"/>
<dbReference type="PANTHER" id="PTHR41252">
    <property type="entry name" value="BLR2505 PROTEIN"/>
    <property type="match status" value="1"/>
</dbReference>
<dbReference type="SUPFAM" id="SSF54427">
    <property type="entry name" value="NTF2-like"/>
    <property type="match status" value="1"/>
</dbReference>
<dbReference type="EMBL" id="MIJD01000292">
    <property type="protein sequence ID" value="OPE49379.1"/>
    <property type="molecule type" value="Genomic_DNA"/>
</dbReference>
<dbReference type="Proteomes" id="UP000191039">
    <property type="component" value="Unassembled WGS sequence"/>
</dbReference>
<evidence type="ECO:0000313" key="2">
    <source>
        <dbReference type="EMBL" id="OPE49379.1"/>
    </source>
</evidence>
<dbReference type="AlphaFoldDB" id="A0A1Q4HBB9"/>
<reference evidence="3 5" key="2">
    <citation type="submission" date="2017-10" db="EMBL/GenBank/DDBJ databases">
        <title>The new phylogeny of genus Mycobacterium.</title>
        <authorList>
            <person name="Tortoli E."/>
            <person name="Trovato A."/>
            <person name="Cirillo D.M."/>
        </authorList>
    </citation>
    <scope>NUCLEOTIDE SEQUENCE [LARGE SCALE GENOMIC DNA]</scope>
    <source>
        <strain evidence="3 5">IP141170001</strain>
    </source>
</reference>
<sequence length="136" mass="15010">MSEAENREFIQELYAAVAEGNVAPLFAAMNEDFVTYEADSLPFGGEHRGLEANQRLVQSISQYVDFTTLKMDHFLAGGDLVLALGSVVWQGLEGDQAIEMPLGEVWEVRDRRLISSRPFYLDTAAMLTPAPKAADV</sequence>
<reference evidence="2 4" key="1">
    <citation type="submission" date="2016-09" db="EMBL/GenBank/DDBJ databases">
        <title>genome sequences of unsequenced Mycobacteria.</title>
        <authorList>
            <person name="Greninger A.L."/>
            <person name="Jerome K.R."/>
            <person name="Mcnair B."/>
            <person name="Wallis C."/>
            <person name="Fang F."/>
        </authorList>
    </citation>
    <scope>NUCLEOTIDE SEQUENCE [LARGE SCALE GENOMIC DNA]</scope>
    <source>
        <strain evidence="2 4">BM1</strain>
    </source>
</reference>
<dbReference type="EMBL" id="PDCR01000024">
    <property type="protein sequence ID" value="PEG52969.1"/>
    <property type="molecule type" value="Genomic_DNA"/>
</dbReference>
<dbReference type="PANTHER" id="PTHR41252:SF1">
    <property type="entry name" value="BLR2505 PROTEIN"/>
    <property type="match status" value="1"/>
</dbReference>
<feature type="domain" description="SnoaL-like" evidence="1">
    <location>
        <begin position="10"/>
        <end position="113"/>
    </location>
</feature>
<dbReference type="InterPro" id="IPR032710">
    <property type="entry name" value="NTF2-like_dom_sf"/>
</dbReference>
<protein>
    <recommendedName>
        <fullName evidence="1">SnoaL-like domain-containing protein</fullName>
    </recommendedName>
</protein>
<dbReference type="RefSeq" id="WP_073857270.1">
    <property type="nucleotide sequence ID" value="NZ_BAAATC010000021.1"/>
</dbReference>
<dbReference type="Proteomes" id="UP000220340">
    <property type="component" value="Unassembled WGS sequence"/>
</dbReference>
<evidence type="ECO:0000313" key="5">
    <source>
        <dbReference type="Proteomes" id="UP000220340"/>
    </source>
</evidence>
<keyword evidence="5" id="KW-1185">Reference proteome</keyword>
<comment type="caution">
    <text evidence="3">The sequence shown here is derived from an EMBL/GenBank/DDBJ whole genome shotgun (WGS) entry which is preliminary data.</text>
</comment>
<dbReference type="Gene3D" id="3.10.450.50">
    <property type="match status" value="1"/>
</dbReference>
<evidence type="ECO:0000259" key="1">
    <source>
        <dbReference type="Pfam" id="PF12680"/>
    </source>
</evidence>
<accession>A0A1Q4HBB9</accession>
<dbReference type="InterPro" id="IPR037401">
    <property type="entry name" value="SnoaL-like"/>
</dbReference>